<dbReference type="PROSITE" id="PS51819">
    <property type="entry name" value="VOC"/>
    <property type="match status" value="1"/>
</dbReference>
<proteinExistence type="predicted"/>
<protein>
    <submittedName>
        <fullName evidence="2">RES domain-containing protein</fullName>
    </submittedName>
</protein>
<comment type="caution">
    <text evidence="2">The sequence shown here is derived from an EMBL/GenBank/DDBJ whole genome shotgun (WGS) entry which is preliminary data.</text>
</comment>
<accession>A0ABV3TP95</accession>
<evidence type="ECO:0000313" key="3">
    <source>
        <dbReference type="Proteomes" id="UP001557465"/>
    </source>
</evidence>
<dbReference type="RefSeq" id="WP_368392939.1">
    <property type="nucleotide sequence ID" value="NZ_JBFRYC010000015.1"/>
</dbReference>
<dbReference type="SUPFAM" id="SSF54593">
    <property type="entry name" value="Glyoxalase/Bleomycin resistance protein/Dihydroxybiphenyl dioxygenase"/>
    <property type="match status" value="1"/>
</dbReference>
<dbReference type="EMBL" id="JBFRYC010000015">
    <property type="protein sequence ID" value="MEX1663406.1"/>
    <property type="molecule type" value="Genomic_DNA"/>
</dbReference>
<dbReference type="InterPro" id="IPR014914">
    <property type="entry name" value="RES_dom"/>
</dbReference>
<dbReference type="Pfam" id="PF08808">
    <property type="entry name" value="RES"/>
    <property type="match status" value="1"/>
</dbReference>
<dbReference type="InterPro" id="IPR037523">
    <property type="entry name" value="VOC_core"/>
</dbReference>
<organism evidence="2 3">
    <name type="scientific">Thioclava arctica</name>
    <dbReference type="NCBI Taxonomy" id="3238301"/>
    <lineage>
        <taxon>Bacteria</taxon>
        <taxon>Pseudomonadati</taxon>
        <taxon>Pseudomonadota</taxon>
        <taxon>Alphaproteobacteria</taxon>
        <taxon>Rhodobacterales</taxon>
        <taxon>Paracoccaceae</taxon>
        <taxon>Thioclava</taxon>
    </lineage>
</organism>
<dbReference type="InterPro" id="IPR029068">
    <property type="entry name" value="Glyas_Bleomycin-R_OHBP_Dase"/>
</dbReference>
<dbReference type="SMART" id="SM00953">
    <property type="entry name" value="RES"/>
    <property type="match status" value="1"/>
</dbReference>
<name>A0ABV3TP95_9RHOB</name>
<keyword evidence="3" id="KW-1185">Reference proteome</keyword>
<dbReference type="InterPro" id="IPR004360">
    <property type="entry name" value="Glyas_Fos-R_dOase_dom"/>
</dbReference>
<feature type="domain" description="VOC" evidence="1">
    <location>
        <begin position="183"/>
        <end position="317"/>
    </location>
</feature>
<gene>
    <name evidence="2" type="ORF">AB4874_17505</name>
</gene>
<dbReference type="Pfam" id="PF00903">
    <property type="entry name" value="Glyoxalase"/>
    <property type="match status" value="1"/>
</dbReference>
<sequence length="358" mass="39834">MISFCGPVWQILFADRAAKPCASVRAPKGRFHHTGQAALYASLSAEGAGVAIRRYVRADDAPRVIVELAVNAARILDLRATPQAQAASVVWQDIRANGAPAPTWAYSDHARATGAQGMIYASRSRPDLSHLVLFDISSPSCAPQAPPSRGTRPTPFAPEPSLTCPEHRLICAPTGGLRMRWRGVNHVEFSVLDYENSVAFYDAMFGWLGYKSFWTLDIGYRSTYYMARFPMPHSYIGIQPAQTGQKLDHAVRAVGIHHIALWARNRREVDAFHRNFLIPRGLSVTDTPQEYPVYAPGYYAVFFDDPINGIHWELAHIPRLPGLGALRRFRAALRAAQADHPEWTGPPEKMAFRDLPPR</sequence>
<reference evidence="2 3" key="1">
    <citation type="journal article" date="2011" name="Int. J. Syst. Evol. Microbiol.">
        <title>Zhongshania antarctica gen. nov., sp. nov. and Zhongshania guokunii sp. nov., gammaproteobacteria respectively isolated from coastal attached (fast) ice and surface seawater of the Antarctic.</title>
        <authorList>
            <person name="Li H.J."/>
            <person name="Zhang X.Y."/>
            <person name="Chen C.X."/>
            <person name="Zhang Y.J."/>
            <person name="Gao Z.M."/>
            <person name="Yu Y."/>
            <person name="Chen X.L."/>
            <person name="Chen B."/>
            <person name="Zhang Y.Z."/>
        </authorList>
    </citation>
    <scope>NUCLEOTIDE SEQUENCE [LARGE SCALE GENOMIC DNA]</scope>
    <source>
        <strain evidence="2 3">15-R06ZXC-3</strain>
    </source>
</reference>
<dbReference type="Proteomes" id="UP001557465">
    <property type="component" value="Unassembled WGS sequence"/>
</dbReference>
<evidence type="ECO:0000313" key="2">
    <source>
        <dbReference type="EMBL" id="MEX1663406.1"/>
    </source>
</evidence>
<evidence type="ECO:0000259" key="1">
    <source>
        <dbReference type="PROSITE" id="PS51819"/>
    </source>
</evidence>
<dbReference type="Gene3D" id="3.10.180.10">
    <property type="entry name" value="2,3-Dihydroxybiphenyl 1,2-Dioxygenase, domain 1"/>
    <property type="match status" value="1"/>
</dbReference>